<dbReference type="AlphaFoldDB" id="A0A484HBV4"/>
<dbReference type="EMBL" id="CAACVI010000001">
    <property type="protein sequence ID" value="VEN72744.1"/>
    <property type="molecule type" value="Genomic_DNA"/>
</dbReference>
<feature type="domain" description="ATP-grasp" evidence="2">
    <location>
        <begin position="81"/>
        <end position="258"/>
    </location>
</feature>
<dbReference type="PROSITE" id="PS50975">
    <property type="entry name" value="ATP_GRASP"/>
    <property type="match status" value="1"/>
</dbReference>
<dbReference type="GO" id="GO:0005737">
    <property type="term" value="C:cytoplasm"/>
    <property type="evidence" value="ECO:0007669"/>
    <property type="project" value="TreeGrafter"/>
</dbReference>
<dbReference type="Pfam" id="PF08443">
    <property type="entry name" value="RimK"/>
    <property type="match status" value="1"/>
</dbReference>
<dbReference type="InterPro" id="IPR013651">
    <property type="entry name" value="ATP-grasp_RimK-type"/>
</dbReference>
<name>A0A484HBV4_9BACT</name>
<keyword evidence="1" id="KW-0547">Nucleotide-binding</keyword>
<dbReference type="GO" id="GO:0005524">
    <property type="term" value="F:ATP binding"/>
    <property type="evidence" value="ECO:0007669"/>
    <property type="project" value="UniProtKB-UniRule"/>
</dbReference>
<dbReference type="GO" id="GO:0046872">
    <property type="term" value="F:metal ion binding"/>
    <property type="evidence" value="ECO:0007669"/>
    <property type="project" value="InterPro"/>
</dbReference>
<dbReference type="PANTHER" id="PTHR21621">
    <property type="entry name" value="RIBOSOMAL PROTEIN S6 MODIFICATION PROTEIN"/>
    <property type="match status" value="1"/>
</dbReference>
<dbReference type="Gene3D" id="3.30.1490.20">
    <property type="entry name" value="ATP-grasp fold, A domain"/>
    <property type="match status" value="1"/>
</dbReference>
<gene>
    <name evidence="3" type="ORF">EPICR_10243</name>
</gene>
<dbReference type="InterPro" id="IPR011761">
    <property type="entry name" value="ATP-grasp"/>
</dbReference>
<evidence type="ECO:0000313" key="3">
    <source>
        <dbReference type="EMBL" id="VEN72744.1"/>
    </source>
</evidence>
<dbReference type="InterPro" id="IPR013815">
    <property type="entry name" value="ATP_grasp_subdomain_1"/>
</dbReference>
<keyword evidence="1" id="KW-0067">ATP-binding</keyword>
<organism evidence="3">
    <name type="scientific">uncultured Desulfobacteraceae bacterium</name>
    <dbReference type="NCBI Taxonomy" id="218296"/>
    <lineage>
        <taxon>Bacteria</taxon>
        <taxon>Pseudomonadati</taxon>
        <taxon>Thermodesulfobacteriota</taxon>
        <taxon>Desulfobacteria</taxon>
        <taxon>Desulfobacterales</taxon>
        <taxon>Desulfobacteraceae</taxon>
        <taxon>environmental samples</taxon>
    </lineage>
</organism>
<evidence type="ECO:0000256" key="1">
    <source>
        <dbReference type="PROSITE-ProRule" id="PRU00409"/>
    </source>
</evidence>
<dbReference type="GO" id="GO:0016879">
    <property type="term" value="F:ligase activity, forming carbon-nitrogen bonds"/>
    <property type="evidence" value="ECO:0007669"/>
    <property type="project" value="TreeGrafter"/>
</dbReference>
<sequence length="262" mass="29720">MRRPFKAIALESRLKACRNVDTLGVRPNFSDYSPEEAERIRTADKVYYPSAFYADIFDSAGIRTFPSYHTYKCVQDKIMQTALFDLLKVPHPRSRVFYGSPRKKKRVLESFSFPFIAKIPRGSAMGRGVFLIRDEGDLDEYLESSRVYYIQEYLPADRDIRVVIIGKKAVLSYWRVSSPGEFRSNVAMGGSIRMDGVPSEAADLALFTAACCGWDDVGMDVIAFKGRHYILEANMKYGREGFRAAGIDYAAFMESLIEKGEI</sequence>
<dbReference type="PANTHER" id="PTHR21621:SF0">
    <property type="entry name" value="BETA-CITRYLGLUTAMATE SYNTHASE B-RELATED"/>
    <property type="match status" value="1"/>
</dbReference>
<accession>A0A484HBV4</accession>
<evidence type="ECO:0000259" key="2">
    <source>
        <dbReference type="PROSITE" id="PS50975"/>
    </source>
</evidence>
<dbReference type="Gene3D" id="3.30.470.20">
    <property type="entry name" value="ATP-grasp fold, B domain"/>
    <property type="match status" value="1"/>
</dbReference>
<reference evidence="3" key="1">
    <citation type="submission" date="2019-01" db="EMBL/GenBank/DDBJ databases">
        <authorList>
            <consortium name="Genoscope - CEA"/>
            <person name="William W."/>
        </authorList>
    </citation>
    <scope>NUCLEOTIDE SEQUENCE</scope>
    <source>
        <strain evidence="3">CR-1</strain>
    </source>
</reference>
<dbReference type="SUPFAM" id="SSF56059">
    <property type="entry name" value="Glutathione synthetase ATP-binding domain-like"/>
    <property type="match status" value="1"/>
</dbReference>
<proteinExistence type="predicted"/>
<protein>
    <submittedName>
        <fullName evidence="3">Alpha-L-glutamate ligase</fullName>
    </submittedName>
</protein>
<keyword evidence="3" id="KW-0436">Ligase</keyword>